<dbReference type="InterPro" id="IPR038732">
    <property type="entry name" value="HpyO/CreE_NAD-binding"/>
</dbReference>
<dbReference type="AlphaFoldDB" id="A0A3D9MY75"/>
<accession>A0A3D9MY75</accession>
<proteinExistence type="predicted"/>
<keyword evidence="3" id="KW-1185">Reference proteome</keyword>
<sequence length="600" mass="68690">MKTSTLALIGSGPTSIYALQHILDNSEVLGKQFHLISIFEKSSKLGYGMPFNPEFTDIYNLANISSEEIPKLPQTLANWLRAQDRNYLKDLNVVEFPIKDTEVYSRIALGAYFSAQLKLLLQNLKSKGFTIATYRNHNVIDIKTISNTTAEIITETHRFKFNKIIIATGHHWENKDQSESGYYDSPWPIFKLLNPSKDYYNFDIGILGASLSAFDVVTSLAHRHGTFLRKNNRLTFKLHAKASGFKITLHDANGWLPHLQYEQEQPYREIYRYTTRETLVNLKNEKDALFIETYFDEICRPALLNALEKDDLRDVIQLLNNNSFDFKQFIETMAKKHEYLDSFVGMREELELADKLLKRNKPIHWMETLDDLMYSLNFHTDLFSAEDHLFFNTEIKPFLMNVIAALPLQSAEILLALYEADCIALINGKVEIQNKTTHGTHLKIVDEDNNETTKTYKLFINSSGNDTIAFDNFPFKSLKINGDISMAKAKFKTLSRIKDVRSSVPEDALLPVNDTLFLNLGGIAIDNVYRCLDENGQPSQSIYDLAFNHIYGLRPYSYGLQACNATSQIMVTSLLDSALQSDEPVEIQTITHTYDEERTL</sequence>
<dbReference type="Pfam" id="PF13454">
    <property type="entry name" value="NAD_binding_9"/>
    <property type="match status" value="1"/>
</dbReference>
<dbReference type="EMBL" id="QREI01000003">
    <property type="protein sequence ID" value="REE25000.1"/>
    <property type="molecule type" value="Genomic_DNA"/>
</dbReference>
<dbReference type="PANTHER" id="PTHR40254">
    <property type="entry name" value="BLR0577 PROTEIN"/>
    <property type="match status" value="1"/>
</dbReference>
<dbReference type="Proteomes" id="UP000256919">
    <property type="component" value="Unassembled WGS sequence"/>
</dbReference>
<name>A0A3D9MY75_9FLAO</name>
<dbReference type="RefSeq" id="WP_115809416.1">
    <property type="nucleotide sequence ID" value="NZ_QREI01000003.1"/>
</dbReference>
<dbReference type="InterPro" id="IPR052189">
    <property type="entry name" value="L-asp_N-monooxygenase_NS-form"/>
</dbReference>
<dbReference type="InterPro" id="IPR036188">
    <property type="entry name" value="FAD/NAD-bd_sf"/>
</dbReference>
<evidence type="ECO:0000313" key="3">
    <source>
        <dbReference type="Proteomes" id="UP000256919"/>
    </source>
</evidence>
<reference evidence="2 3" key="1">
    <citation type="submission" date="2018-07" db="EMBL/GenBank/DDBJ databases">
        <title>Genomic Encyclopedia of Type Strains, Phase III (KMG-III): the genomes of soil and plant-associated and newly described type strains.</title>
        <authorList>
            <person name="Whitman W."/>
        </authorList>
    </citation>
    <scope>NUCLEOTIDE SEQUENCE [LARGE SCALE GENOMIC DNA]</scope>
    <source>
        <strain evidence="2 3">CECT 7948</strain>
    </source>
</reference>
<comment type="caution">
    <text evidence="2">The sequence shown here is derived from an EMBL/GenBank/DDBJ whole genome shotgun (WGS) entry which is preliminary data.</text>
</comment>
<gene>
    <name evidence="2" type="ORF">DFQ09_103307</name>
</gene>
<evidence type="ECO:0000313" key="2">
    <source>
        <dbReference type="EMBL" id="REE25000.1"/>
    </source>
</evidence>
<evidence type="ECO:0000259" key="1">
    <source>
        <dbReference type="Pfam" id="PF13454"/>
    </source>
</evidence>
<feature type="domain" description="FAD-dependent urate hydroxylase HpyO/Asp monooxygenase CreE-like FAD/NAD(P)-binding" evidence="1">
    <location>
        <begin position="7"/>
        <end position="170"/>
    </location>
</feature>
<dbReference type="SUPFAM" id="SSF51905">
    <property type="entry name" value="FAD/NAD(P)-binding domain"/>
    <property type="match status" value="1"/>
</dbReference>
<dbReference type="OrthoDB" id="6309046at2"/>
<protein>
    <submittedName>
        <fullName evidence="2">FAD-NAD(P)-binding protein</fullName>
    </submittedName>
</protein>
<dbReference type="PANTHER" id="PTHR40254:SF1">
    <property type="entry name" value="BLR0577 PROTEIN"/>
    <property type="match status" value="1"/>
</dbReference>
<organism evidence="2 3">
    <name type="scientific">Winogradskyella pacifica</name>
    <dbReference type="NCBI Taxonomy" id="664642"/>
    <lineage>
        <taxon>Bacteria</taxon>
        <taxon>Pseudomonadati</taxon>
        <taxon>Bacteroidota</taxon>
        <taxon>Flavobacteriia</taxon>
        <taxon>Flavobacteriales</taxon>
        <taxon>Flavobacteriaceae</taxon>
        <taxon>Winogradskyella</taxon>
    </lineage>
</organism>